<name>A0ABS0E1L2_9GAMM</name>
<evidence type="ECO:0000259" key="1">
    <source>
        <dbReference type="Pfam" id="PF09994"/>
    </source>
</evidence>
<evidence type="ECO:0000313" key="3">
    <source>
        <dbReference type="Proteomes" id="UP000636811"/>
    </source>
</evidence>
<protein>
    <submittedName>
        <fullName evidence="2">DUF2235 domain-containing protein</fullName>
    </submittedName>
</protein>
<dbReference type="EMBL" id="JADOBI010000002">
    <property type="protein sequence ID" value="MBF7978988.1"/>
    <property type="molecule type" value="Genomic_DNA"/>
</dbReference>
<dbReference type="Proteomes" id="UP000636811">
    <property type="component" value="Unassembled WGS sequence"/>
</dbReference>
<gene>
    <name evidence="2" type="ORF">IV433_06130</name>
</gene>
<dbReference type="InterPro" id="IPR018712">
    <property type="entry name" value="Tle1-like_cat"/>
</dbReference>
<keyword evidence="3" id="KW-1185">Reference proteome</keyword>
<proteinExistence type="predicted"/>
<sequence>MAQRNTWEVSDGQHTSDVNVSEKIVICKRKEVPGITLTIGMFFDGTGNNVFNIDKRLLETCTHLDVGMNTEDAASCVKKLDKNGNSAGSYLGYYSNIHWLNTLYSQDNKITEGKELYQRAIYIQGIGTSRDKDDSLIGMGLGVLFEGVIDKTNEGITQIAEQVALLFKESRGITCAIEKIQFDIFGFSRGAAAARHFANRVRNGDQAIQEAITKGLDGRNQHGKPAGEVRFLGLFDTVCAVGGVKNLLDIHGGVNPGIELALPKDIAQNVFQITAMNECRYNFSLNSIKESWPELPLPGVHSDIGGGYNPQEKEYLFLTKPEFATVSENIPAEMTDIYRHCEAEIPALQKLPNLSSVMPSGVVKVGTWFDYLVNPNKKRAGITEKRVGAALTLERVVTNDWSKITLRVMFDTAQDAGCEFDRIRNTNTDLKLPPELEPLCQKAITQAKKVVVGGTPAPFSADEMKLIGKYLHCSASWNAVAFKDVWLDGNKVKVIYGAAKTAELFGFVNRPNPGWARAVWNMQGEEA</sequence>
<dbReference type="RefSeq" id="WP_195813463.1">
    <property type="nucleotide sequence ID" value="NZ_JADOBI010000002.1"/>
</dbReference>
<reference evidence="2 3" key="1">
    <citation type="submission" date="2020-11" db="EMBL/GenBank/DDBJ databases">
        <title>Taxonomic investigation of Rahnella strains.</title>
        <authorList>
            <person name="Lee S.D."/>
        </authorList>
    </citation>
    <scope>NUCLEOTIDE SEQUENCE [LARGE SCALE GENOMIC DNA]</scope>
    <source>
        <strain evidence="2 3">SAP-17</strain>
    </source>
</reference>
<evidence type="ECO:0000313" key="2">
    <source>
        <dbReference type="EMBL" id="MBF7978988.1"/>
    </source>
</evidence>
<dbReference type="PANTHER" id="PTHR33840:SF1">
    <property type="entry name" value="TLE1 PHOSPHOLIPASE DOMAIN-CONTAINING PROTEIN"/>
    <property type="match status" value="1"/>
</dbReference>
<feature type="domain" description="T6SS Phospholipase effector Tle1-like catalytic" evidence="1">
    <location>
        <begin position="217"/>
        <end position="314"/>
    </location>
</feature>
<organism evidence="2 3">
    <name type="scientific">Rahnella laticis</name>
    <dbReference type="NCBI Taxonomy" id="2787622"/>
    <lineage>
        <taxon>Bacteria</taxon>
        <taxon>Pseudomonadati</taxon>
        <taxon>Pseudomonadota</taxon>
        <taxon>Gammaproteobacteria</taxon>
        <taxon>Enterobacterales</taxon>
        <taxon>Yersiniaceae</taxon>
        <taxon>Rahnella</taxon>
    </lineage>
</organism>
<accession>A0ABS0E1L2</accession>
<dbReference type="PANTHER" id="PTHR33840">
    <property type="match status" value="1"/>
</dbReference>
<dbReference type="Pfam" id="PF09994">
    <property type="entry name" value="T6SS_Tle1-like_cat"/>
    <property type="match status" value="1"/>
</dbReference>
<comment type="caution">
    <text evidence="2">The sequence shown here is derived from an EMBL/GenBank/DDBJ whole genome shotgun (WGS) entry which is preliminary data.</text>
</comment>